<organism evidence="11 12">
    <name type="scientific">Rhizophlyctis rosea</name>
    <dbReference type="NCBI Taxonomy" id="64517"/>
    <lineage>
        <taxon>Eukaryota</taxon>
        <taxon>Fungi</taxon>
        <taxon>Fungi incertae sedis</taxon>
        <taxon>Chytridiomycota</taxon>
        <taxon>Chytridiomycota incertae sedis</taxon>
        <taxon>Chytridiomycetes</taxon>
        <taxon>Rhizophlyctidales</taxon>
        <taxon>Rhizophlyctidaceae</taxon>
        <taxon>Rhizophlyctis</taxon>
    </lineage>
</organism>
<dbReference type="PANTHER" id="PTHR13100">
    <property type="entry name" value="CELL GROWTH-REGULATING NUCLEOLAR PROTEIN LYAR"/>
    <property type="match status" value="1"/>
</dbReference>
<keyword evidence="4 8" id="KW-0863">Zinc-finger</keyword>
<dbReference type="GO" id="GO:0008270">
    <property type="term" value="F:zinc ion binding"/>
    <property type="evidence" value="ECO:0007669"/>
    <property type="project" value="UniProtKB-KW"/>
</dbReference>
<evidence type="ECO:0000256" key="3">
    <source>
        <dbReference type="ARBA" id="ARBA00022737"/>
    </source>
</evidence>
<comment type="subcellular location">
    <subcellularLocation>
        <location evidence="1">Nucleus</location>
    </subcellularLocation>
</comment>
<evidence type="ECO:0000256" key="1">
    <source>
        <dbReference type="ARBA" id="ARBA00004123"/>
    </source>
</evidence>
<evidence type="ECO:0000313" key="12">
    <source>
        <dbReference type="Proteomes" id="UP001212841"/>
    </source>
</evidence>
<dbReference type="SUPFAM" id="SSF57667">
    <property type="entry name" value="beta-beta-alpha zinc fingers"/>
    <property type="match status" value="1"/>
</dbReference>
<keyword evidence="5" id="KW-0862">Zinc</keyword>
<feature type="domain" description="Zinc finger C2H2 LYAR-type" evidence="10">
    <location>
        <begin position="60"/>
        <end position="79"/>
    </location>
</feature>
<dbReference type="AlphaFoldDB" id="A0AAD5SK40"/>
<keyword evidence="6" id="KW-0539">Nucleus</keyword>
<evidence type="ECO:0000313" key="11">
    <source>
        <dbReference type="EMBL" id="KAJ3056176.1"/>
    </source>
</evidence>
<name>A0AAD5SK40_9FUNG</name>
<reference evidence="11" key="1">
    <citation type="submission" date="2020-05" db="EMBL/GenBank/DDBJ databases">
        <title>Phylogenomic resolution of chytrid fungi.</title>
        <authorList>
            <person name="Stajich J.E."/>
            <person name="Amses K."/>
            <person name="Simmons R."/>
            <person name="Seto K."/>
            <person name="Myers J."/>
            <person name="Bonds A."/>
            <person name="Quandt C.A."/>
            <person name="Barry K."/>
            <person name="Liu P."/>
            <person name="Grigoriev I."/>
            <person name="Longcore J.E."/>
            <person name="James T.Y."/>
        </authorList>
    </citation>
    <scope>NUCLEOTIDE SEQUENCE</scope>
    <source>
        <strain evidence="11">JEL0318</strain>
    </source>
</reference>
<dbReference type="InterPro" id="IPR036236">
    <property type="entry name" value="Znf_C2H2_sf"/>
</dbReference>
<gene>
    <name evidence="11" type="ORF">HK097_007782</name>
</gene>
<sequence>MVSFVCDYCQETLKKPKLDQHTYRCHNAQFTCIDCNTTFTGTGVRMPTQSDSLKPRGPDDFCFVQYRTHTSCISEAEKYQGALYKGKKGQNGINKQQTATPANTSKPVASDSLIAQIKRVESQPEPETPTPSKKRKADDAGEDVKKAKKEKTEKDGEGEKEKKKKKKKEVKEEEEDAPAEKEDASAERNDETLDSDFAKTVPLAVVSVLGKGKEMSFKQLKKKVIKKFSKHPQNKLGKEVLAEKVDEHFVLVATDAGVVLKQ</sequence>
<feature type="region of interest" description="Disordered" evidence="9">
    <location>
        <begin position="87"/>
        <end position="193"/>
    </location>
</feature>
<evidence type="ECO:0000256" key="6">
    <source>
        <dbReference type="ARBA" id="ARBA00023242"/>
    </source>
</evidence>
<evidence type="ECO:0000256" key="2">
    <source>
        <dbReference type="ARBA" id="ARBA00022723"/>
    </source>
</evidence>
<dbReference type="GO" id="GO:0006364">
    <property type="term" value="P:rRNA processing"/>
    <property type="evidence" value="ECO:0007669"/>
    <property type="project" value="TreeGrafter"/>
</dbReference>
<dbReference type="GO" id="GO:0005730">
    <property type="term" value="C:nucleolus"/>
    <property type="evidence" value="ECO:0007669"/>
    <property type="project" value="TreeGrafter"/>
</dbReference>
<dbReference type="InterPro" id="IPR039999">
    <property type="entry name" value="LYAR"/>
</dbReference>
<protein>
    <recommendedName>
        <fullName evidence="10">Zinc finger C2H2 LYAR-type domain-containing protein</fullName>
    </recommendedName>
</protein>
<dbReference type="InterPro" id="IPR014898">
    <property type="entry name" value="Znf_C2H2_LYAR"/>
</dbReference>
<evidence type="ECO:0000256" key="9">
    <source>
        <dbReference type="SAM" id="MobiDB-lite"/>
    </source>
</evidence>
<keyword evidence="3" id="KW-0677">Repeat</keyword>
<dbReference type="PANTHER" id="PTHR13100:SF10">
    <property type="entry name" value="CELL GROWTH-REGULATING NUCLEOLAR PROTEIN"/>
    <property type="match status" value="1"/>
</dbReference>
<proteinExistence type="inferred from homology"/>
<accession>A0AAD5SK40</accession>
<evidence type="ECO:0000256" key="8">
    <source>
        <dbReference type="PROSITE-ProRule" id="PRU01145"/>
    </source>
</evidence>
<evidence type="ECO:0000256" key="5">
    <source>
        <dbReference type="ARBA" id="ARBA00022833"/>
    </source>
</evidence>
<keyword evidence="2" id="KW-0479">Metal-binding</keyword>
<keyword evidence="12" id="KW-1185">Reference proteome</keyword>
<feature type="compositionally biased region" description="Polar residues" evidence="9">
    <location>
        <begin position="98"/>
        <end position="107"/>
    </location>
</feature>
<feature type="domain" description="Zinc finger C2H2 LYAR-type" evidence="10">
    <location>
        <begin position="30"/>
        <end position="45"/>
    </location>
</feature>
<comment type="caution">
    <text evidence="11">The sequence shown here is derived from an EMBL/GenBank/DDBJ whole genome shotgun (WGS) entry which is preliminary data.</text>
</comment>
<dbReference type="EMBL" id="JADGJD010000042">
    <property type="protein sequence ID" value="KAJ3056176.1"/>
    <property type="molecule type" value="Genomic_DNA"/>
</dbReference>
<evidence type="ECO:0000259" key="10">
    <source>
        <dbReference type="Pfam" id="PF08790"/>
    </source>
</evidence>
<evidence type="ECO:0000256" key="7">
    <source>
        <dbReference type="ARBA" id="ARBA00061084"/>
    </source>
</evidence>
<feature type="compositionally biased region" description="Basic and acidic residues" evidence="9">
    <location>
        <begin position="178"/>
        <end position="191"/>
    </location>
</feature>
<dbReference type="Pfam" id="PF08790">
    <property type="entry name" value="zf-LYAR"/>
    <property type="match status" value="2"/>
</dbReference>
<dbReference type="Gene3D" id="3.30.1490.490">
    <property type="match status" value="1"/>
</dbReference>
<evidence type="ECO:0000256" key="4">
    <source>
        <dbReference type="ARBA" id="ARBA00022771"/>
    </source>
</evidence>
<dbReference type="GO" id="GO:0003677">
    <property type="term" value="F:DNA binding"/>
    <property type="evidence" value="ECO:0007669"/>
    <property type="project" value="InterPro"/>
</dbReference>
<dbReference type="PROSITE" id="PS51804">
    <property type="entry name" value="ZF_C2HC_LYAR"/>
    <property type="match status" value="1"/>
</dbReference>
<dbReference type="GO" id="GO:0000122">
    <property type="term" value="P:negative regulation of transcription by RNA polymerase II"/>
    <property type="evidence" value="ECO:0007669"/>
    <property type="project" value="TreeGrafter"/>
</dbReference>
<feature type="compositionally biased region" description="Basic and acidic residues" evidence="9">
    <location>
        <begin position="136"/>
        <end position="161"/>
    </location>
</feature>
<dbReference type="Proteomes" id="UP001212841">
    <property type="component" value="Unassembled WGS sequence"/>
</dbReference>
<comment type="similarity">
    <text evidence="7">Belongs to the UPF0743 family.</text>
</comment>
<dbReference type="FunFam" id="3.30.1490.490:FF:000001">
    <property type="entry name" value="cell growth-regulating nucleolar protein-like"/>
    <property type="match status" value="1"/>
</dbReference>